<dbReference type="GO" id="GO:0015940">
    <property type="term" value="P:pantothenate biosynthetic process"/>
    <property type="evidence" value="ECO:0007669"/>
    <property type="project" value="UniProtKB-UniRule"/>
</dbReference>
<keyword evidence="7 10" id="KW-0479">Metal-binding</keyword>
<dbReference type="STRING" id="1549855.AY555_05265"/>
<keyword evidence="11" id="KW-0489">Methyltransferase</keyword>
<feature type="binding site" evidence="7 10">
    <location>
        <position position="88"/>
    </location>
    <ligand>
        <name>Mg(2+)</name>
        <dbReference type="ChEBI" id="CHEBI:18420"/>
    </ligand>
</feature>
<dbReference type="GO" id="GO:0003864">
    <property type="term" value="F:3-methyl-2-oxobutanoate hydroxymethyltransferase activity"/>
    <property type="evidence" value="ECO:0007669"/>
    <property type="project" value="UniProtKB-UniRule"/>
</dbReference>
<keyword evidence="4 7" id="KW-0566">Pantothenate biosynthesis</keyword>
<dbReference type="NCBIfam" id="TIGR00222">
    <property type="entry name" value="panB"/>
    <property type="match status" value="1"/>
</dbReference>
<evidence type="ECO:0000256" key="8">
    <source>
        <dbReference type="PIRSR" id="PIRSR000388-1"/>
    </source>
</evidence>
<comment type="pathway">
    <text evidence="1 7">Cofactor biosynthesis; (R)-pantothenate biosynthesis; (R)-pantoate from 3-methyl-2-oxobutanoate: step 1/2.</text>
</comment>
<dbReference type="PANTHER" id="PTHR20881">
    <property type="entry name" value="3-METHYL-2-OXOBUTANOATE HYDROXYMETHYLTRANSFERASE"/>
    <property type="match status" value="1"/>
</dbReference>
<gene>
    <name evidence="7" type="primary">panB</name>
    <name evidence="11" type="ORF">AY555_05265</name>
</gene>
<feature type="binding site" evidence="7 9">
    <location>
        <begin position="49"/>
        <end position="50"/>
    </location>
    <ligand>
        <name>3-methyl-2-oxobutanoate</name>
        <dbReference type="ChEBI" id="CHEBI:11851"/>
    </ligand>
</feature>
<dbReference type="RefSeq" id="WP_066134343.1">
    <property type="nucleotide sequence ID" value="NZ_CP014525.1"/>
</dbReference>
<dbReference type="GeneID" id="53316561"/>
<dbReference type="InterPro" id="IPR015813">
    <property type="entry name" value="Pyrv/PenolPyrv_kinase-like_dom"/>
</dbReference>
<feature type="binding site" evidence="7 10">
    <location>
        <position position="120"/>
    </location>
    <ligand>
        <name>Mg(2+)</name>
        <dbReference type="ChEBI" id="CHEBI:18420"/>
    </ligand>
</feature>
<comment type="subunit">
    <text evidence="3 7">Homodecamer; pentamer of dimers.</text>
</comment>
<dbReference type="EC" id="2.1.2.11" evidence="7"/>
<feature type="binding site" evidence="7 10">
    <location>
        <position position="49"/>
    </location>
    <ligand>
        <name>Mg(2+)</name>
        <dbReference type="ChEBI" id="CHEBI:18420"/>
    </ligand>
</feature>
<dbReference type="CDD" id="cd06557">
    <property type="entry name" value="KPHMT-like"/>
    <property type="match status" value="1"/>
</dbReference>
<dbReference type="SUPFAM" id="SSF51621">
    <property type="entry name" value="Phosphoenolpyruvate/pyruvate domain"/>
    <property type="match status" value="1"/>
</dbReference>
<dbReference type="PIRSF" id="PIRSF000388">
    <property type="entry name" value="Pantoate_hydroxy_MeTrfase"/>
    <property type="match status" value="1"/>
</dbReference>
<evidence type="ECO:0000256" key="2">
    <source>
        <dbReference type="ARBA" id="ARBA00008676"/>
    </source>
</evidence>
<proteinExistence type="inferred from homology"/>
<dbReference type="InterPro" id="IPR040442">
    <property type="entry name" value="Pyrv_kinase-like_dom_sf"/>
</dbReference>
<dbReference type="UniPathway" id="UPA00028">
    <property type="reaction ID" value="UER00003"/>
</dbReference>
<reference evidence="11 12" key="1">
    <citation type="submission" date="2016-02" db="EMBL/GenBank/DDBJ databases">
        <title>Complete Genome of H5569, the type strain of the newly described species Haematospirillium jordaniae.</title>
        <authorList>
            <person name="Nicholson A.C."/>
            <person name="Humrighouse B.W."/>
            <person name="Loparov V."/>
            <person name="McQuiston J.R."/>
        </authorList>
    </citation>
    <scope>NUCLEOTIDE SEQUENCE [LARGE SCALE GENOMIC DNA]</scope>
    <source>
        <strain evidence="11 12">H5569</strain>
    </source>
</reference>
<evidence type="ECO:0000256" key="4">
    <source>
        <dbReference type="ARBA" id="ARBA00022655"/>
    </source>
</evidence>
<comment type="subcellular location">
    <subcellularLocation>
        <location evidence="7">Cytoplasm</location>
    </subcellularLocation>
</comment>
<dbReference type="FunFam" id="3.20.20.60:FF:000003">
    <property type="entry name" value="3-methyl-2-oxobutanoate hydroxymethyltransferase"/>
    <property type="match status" value="1"/>
</dbReference>
<dbReference type="Gene3D" id="3.20.20.60">
    <property type="entry name" value="Phosphoenolpyruvate-binding domains"/>
    <property type="match status" value="1"/>
</dbReference>
<keyword evidence="7 10" id="KW-0460">Magnesium</keyword>
<dbReference type="OrthoDB" id="9781789at2"/>
<feature type="binding site" evidence="7 9">
    <location>
        <position position="88"/>
    </location>
    <ligand>
        <name>3-methyl-2-oxobutanoate</name>
        <dbReference type="ChEBI" id="CHEBI:11851"/>
    </ligand>
</feature>
<dbReference type="Pfam" id="PF02548">
    <property type="entry name" value="Pantoate_transf"/>
    <property type="match status" value="1"/>
</dbReference>
<dbReference type="KEGG" id="hjo:AY555_05265"/>
<dbReference type="NCBIfam" id="NF001452">
    <property type="entry name" value="PRK00311.1"/>
    <property type="match status" value="1"/>
</dbReference>
<organism evidence="11 12">
    <name type="scientific">Haematospirillum jordaniae</name>
    <dbReference type="NCBI Taxonomy" id="1549855"/>
    <lineage>
        <taxon>Bacteria</taxon>
        <taxon>Pseudomonadati</taxon>
        <taxon>Pseudomonadota</taxon>
        <taxon>Alphaproteobacteria</taxon>
        <taxon>Rhodospirillales</taxon>
        <taxon>Novispirillaceae</taxon>
        <taxon>Haematospirillum</taxon>
    </lineage>
</organism>
<evidence type="ECO:0000256" key="10">
    <source>
        <dbReference type="PIRSR" id="PIRSR000388-3"/>
    </source>
</evidence>
<comment type="similarity">
    <text evidence="2 7">Belongs to the PanB family.</text>
</comment>
<dbReference type="PANTHER" id="PTHR20881:SF0">
    <property type="entry name" value="3-METHYL-2-OXOBUTANOATE HYDROXYMETHYLTRANSFERASE"/>
    <property type="match status" value="1"/>
</dbReference>
<keyword evidence="12" id="KW-1185">Reference proteome</keyword>
<dbReference type="GO" id="GO:0000287">
    <property type="term" value="F:magnesium ion binding"/>
    <property type="evidence" value="ECO:0007669"/>
    <property type="project" value="TreeGrafter"/>
</dbReference>
<dbReference type="EMBL" id="CP014525">
    <property type="protein sequence ID" value="AMW34683.1"/>
    <property type="molecule type" value="Genomic_DNA"/>
</dbReference>
<dbReference type="GO" id="GO:0008168">
    <property type="term" value="F:methyltransferase activity"/>
    <property type="evidence" value="ECO:0007669"/>
    <property type="project" value="UniProtKB-KW"/>
</dbReference>
<name>A0A143DEH3_9PROT</name>
<dbReference type="AlphaFoldDB" id="A0A143DEH3"/>
<sequence length="284" mass="29859">MSVQADTKRLTPHAVMARKGGTPLVCLTAYTAPMARYLDTHVDVLLVGDSVGMVLYGMETTLPVSLDIMIAHGRAVAGAVRRACVVVDLPFGTYQESPEQAFRTAARVLAETGAAAVKLEGGTEMAPTIRFLVQRGIPVMGHVGLTPQSCNTLGGFRARGRTGEEARQIQDDALAVAEAGAFSVVLEAAVEPLARTIAGQVPIPVIGIGASVACDGQILVTEDMLGLFDTFTPRFVRRYAELGTLLSDAVAGYAADVRARVFPGPEHCFAVAGKAHDHDSSGQE</sequence>
<comment type="function">
    <text evidence="6 7">Catalyzes the reversible reaction in which hydroxymethyl group from 5,10-methylenetetrahydrofolate is transferred onto alpha-ketoisovalerate to form ketopantoate.</text>
</comment>
<evidence type="ECO:0000256" key="1">
    <source>
        <dbReference type="ARBA" id="ARBA00005033"/>
    </source>
</evidence>
<evidence type="ECO:0000313" key="11">
    <source>
        <dbReference type="EMBL" id="AMW34683.1"/>
    </source>
</evidence>
<dbReference type="HAMAP" id="MF_00156">
    <property type="entry name" value="PanB"/>
    <property type="match status" value="1"/>
</dbReference>
<protein>
    <recommendedName>
        <fullName evidence="7">3-methyl-2-oxobutanoate hydroxymethyltransferase</fullName>
        <ecNumber evidence="7">2.1.2.11</ecNumber>
    </recommendedName>
    <alternativeName>
        <fullName evidence="7">Ketopantoate hydroxymethyltransferase</fullName>
        <shortName evidence="7">KPHMT</shortName>
    </alternativeName>
</protein>
<feature type="active site" description="Proton acceptor" evidence="7 8">
    <location>
        <position position="187"/>
    </location>
</feature>
<dbReference type="GO" id="GO:0032259">
    <property type="term" value="P:methylation"/>
    <property type="evidence" value="ECO:0007669"/>
    <property type="project" value="UniProtKB-KW"/>
</dbReference>
<evidence type="ECO:0000313" key="12">
    <source>
        <dbReference type="Proteomes" id="UP000076066"/>
    </source>
</evidence>
<dbReference type="GO" id="GO:0005737">
    <property type="term" value="C:cytoplasm"/>
    <property type="evidence" value="ECO:0007669"/>
    <property type="project" value="UniProtKB-SubCell"/>
</dbReference>
<evidence type="ECO:0000256" key="9">
    <source>
        <dbReference type="PIRSR" id="PIRSR000388-2"/>
    </source>
</evidence>
<evidence type="ECO:0000256" key="5">
    <source>
        <dbReference type="ARBA" id="ARBA00022679"/>
    </source>
</evidence>
<evidence type="ECO:0000256" key="6">
    <source>
        <dbReference type="ARBA" id="ARBA00056497"/>
    </source>
</evidence>
<accession>A0A143DEH3</accession>
<comment type="cofactor">
    <cofactor evidence="7 10">
        <name>Mg(2+)</name>
        <dbReference type="ChEBI" id="CHEBI:18420"/>
    </cofactor>
    <text evidence="7 10">Binds 1 Mg(2+) ion per subunit.</text>
</comment>
<evidence type="ECO:0000256" key="3">
    <source>
        <dbReference type="ARBA" id="ARBA00011424"/>
    </source>
</evidence>
<keyword evidence="7" id="KW-0963">Cytoplasm</keyword>
<evidence type="ECO:0000256" key="7">
    <source>
        <dbReference type="HAMAP-Rule" id="MF_00156"/>
    </source>
</evidence>
<dbReference type="InterPro" id="IPR003700">
    <property type="entry name" value="Pantoate_hydroxy_MeTrfase"/>
</dbReference>
<comment type="catalytic activity">
    <reaction evidence="7">
        <text>(6R)-5,10-methylene-5,6,7,8-tetrahydrofolate + 3-methyl-2-oxobutanoate + H2O = 2-dehydropantoate + (6S)-5,6,7,8-tetrahydrofolate</text>
        <dbReference type="Rhea" id="RHEA:11824"/>
        <dbReference type="ChEBI" id="CHEBI:11561"/>
        <dbReference type="ChEBI" id="CHEBI:11851"/>
        <dbReference type="ChEBI" id="CHEBI:15377"/>
        <dbReference type="ChEBI" id="CHEBI:15636"/>
        <dbReference type="ChEBI" id="CHEBI:57453"/>
        <dbReference type="EC" id="2.1.2.11"/>
    </reaction>
</comment>
<keyword evidence="5 7" id="KW-0808">Transferase</keyword>
<dbReference type="Proteomes" id="UP000076066">
    <property type="component" value="Chromosome"/>
</dbReference>
<feature type="binding site" evidence="7 9">
    <location>
        <position position="118"/>
    </location>
    <ligand>
        <name>3-methyl-2-oxobutanoate</name>
        <dbReference type="ChEBI" id="CHEBI:11851"/>
    </ligand>
</feature>